<dbReference type="Pfam" id="PF00015">
    <property type="entry name" value="MCPsignal"/>
    <property type="match status" value="1"/>
</dbReference>
<feature type="transmembrane region" description="Helical" evidence="8">
    <location>
        <begin position="280"/>
        <end position="299"/>
    </location>
</feature>
<dbReference type="PANTHER" id="PTHR43531:SF11">
    <property type="entry name" value="METHYL-ACCEPTING CHEMOTAXIS PROTEIN 3"/>
    <property type="match status" value="1"/>
</dbReference>
<evidence type="ECO:0000256" key="5">
    <source>
        <dbReference type="ARBA" id="ARBA00022989"/>
    </source>
</evidence>
<dbReference type="Pfam" id="PF00672">
    <property type="entry name" value="HAMP"/>
    <property type="match status" value="1"/>
</dbReference>
<evidence type="ECO:0000256" key="4">
    <source>
        <dbReference type="ARBA" id="ARBA00022692"/>
    </source>
</evidence>
<organism evidence="11">
    <name type="scientific">bioreactor metagenome</name>
    <dbReference type="NCBI Taxonomy" id="1076179"/>
    <lineage>
        <taxon>unclassified sequences</taxon>
        <taxon>metagenomes</taxon>
        <taxon>ecological metagenomes</taxon>
    </lineage>
</organism>
<gene>
    <name evidence="11" type="ORF">SDC9_54585</name>
</gene>
<keyword evidence="6 8" id="KW-0472">Membrane</keyword>
<accession>A0A644X1V9</accession>
<sequence>MSGIRKKIIVNTAAIMIILVCVTSFILIITANLLVDNTMKETLDPFSKIASKSIDANLHLMADRIVMISQDDVLTQEGASEEDINETLESAASGIEFTWLAVYNADGTLLTGGADSPDTIAERTIFQMMNETQAVVIDDTTVYNDILELAVGKPILIDGEISCFLVGSYKYDVLNDIICNIQIGTQYSAWITNADGRIVAHTNTEYVREGATVSDLIGDNSAMNSLMESVYQRLAGSTVIKLNGEDTSVAYSPINGANWSLVITVPQSDFMVTAVRAIEVNVIVLLLLLVISLLITVRFSGTISKSLGIVTERIKKLAEGDLSSNVEIIHTKDEAETLSVSLKNSISDISGYVHKLAEALEQLSSGNADIYVEGEFSGDFTVMKDSLNNIINYFNGILTHLQQSSAEFSRSTRNVADNALMVQHSTENQVDTVLRLEGKAGEISRGTAVIDGNSIKTRDLARIAYEKLSDGRKQMNNTLVAMDEISKNANSITTITKLMEDIALKTNLLALNAAVEAARAGSQGKGFAVVADEVRQLATQSANSAKQAVEMIEQTRMSVSSGFDCANRTSLIINQVADISQDISSISDSLADLVQGTNAALAKVTDDLSEISQLAQNNLNSSNALADESREMAAQAESLSEMSAKFKLRNQMLGE</sequence>
<evidence type="ECO:0000256" key="6">
    <source>
        <dbReference type="ARBA" id="ARBA00023136"/>
    </source>
</evidence>
<evidence type="ECO:0000256" key="2">
    <source>
        <dbReference type="ARBA" id="ARBA00022475"/>
    </source>
</evidence>
<keyword evidence="5 8" id="KW-1133">Transmembrane helix</keyword>
<protein>
    <submittedName>
        <fullName evidence="11">Uncharacterized protein</fullName>
    </submittedName>
</protein>
<dbReference type="SUPFAM" id="SSF58104">
    <property type="entry name" value="Methyl-accepting chemotaxis protein (MCP) signaling domain"/>
    <property type="match status" value="1"/>
</dbReference>
<evidence type="ECO:0000256" key="1">
    <source>
        <dbReference type="ARBA" id="ARBA00004651"/>
    </source>
</evidence>
<dbReference type="AlphaFoldDB" id="A0A644X1V9"/>
<dbReference type="GO" id="GO:0007165">
    <property type="term" value="P:signal transduction"/>
    <property type="evidence" value="ECO:0007669"/>
    <property type="project" value="InterPro"/>
</dbReference>
<comment type="similarity">
    <text evidence="7">Belongs to the methyl-accepting chemotaxis (MCP) protein family.</text>
</comment>
<dbReference type="GO" id="GO:0006935">
    <property type="term" value="P:chemotaxis"/>
    <property type="evidence" value="ECO:0007669"/>
    <property type="project" value="UniProtKB-KW"/>
</dbReference>
<feature type="domain" description="HAMP" evidence="10">
    <location>
        <begin position="301"/>
        <end position="354"/>
    </location>
</feature>
<dbReference type="Pfam" id="PF02743">
    <property type="entry name" value="dCache_1"/>
    <property type="match status" value="1"/>
</dbReference>
<reference evidence="11" key="1">
    <citation type="submission" date="2019-08" db="EMBL/GenBank/DDBJ databases">
        <authorList>
            <person name="Kucharzyk K."/>
            <person name="Murdoch R.W."/>
            <person name="Higgins S."/>
            <person name="Loffler F."/>
        </authorList>
    </citation>
    <scope>NUCLEOTIDE SEQUENCE</scope>
</reference>
<comment type="subcellular location">
    <subcellularLocation>
        <location evidence="1">Cell membrane</location>
        <topology evidence="1">Multi-pass membrane protein</topology>
    </subcellularLocation>
</comment>
<dbReference type="EMBL" id="VSSQ01001432">
    <property type="protein sequence ID" value="MPM08273.1"/>
    <property type="molecule type" value="Genomic_DNA"/>
</dbReference>
<dbReference type="Gene3D" id="3.30.450.20">
    <property type="entry name" value="PAS domain"/>
    <property type="match status" value="1"/>
</dbReference>
<keyword evidence="4 8" id="KW-0812">Transmembrane</keyword>
<keyword evidence="2" id="KW-1003">Cell membrane</keyword>
<dbReference type="Gene3D" id="6.10.340.10">
    <property type="match status" value="1"/>
</dbReference>
<evidence type="ECO:0000259" key="10">
    <source>
        <dbReference type="PROSITE" id="PS50885"/>
    </source>
</evidence>
<dbReference type="InterPro" id="IPR004089">
    <property type="entry name" value="MCPsignal_dom"/>
</dbReference>
<dbReference type="InterPro" id="IPR003660">
    <property type="entry name" value="HAMP_dom"/>
</dbReference>
<dbReference type="Gene3D" id="1.10.287.950">
    <property type="entry name" value="Methyl-accepting chemotaxis protein"/>
    <property type="match status" value="1"/>
</dbReference>
<proteinExistence type="inferred from homology"/>
<dbReference type="InterPro" id="IPR051310">
    <property type="entry name" value="MCP_chemotaxis"/>
</dbReference>
<evidence type="ECO:0000259" key="9">
    <source>
        <dbReference type="PROSITE" id="PS50111"/>
    </source>
</evidence>
<dbReference type="PROSITE" id="PS50885">
    <property type="entry name" value="HAMP"/>
    <property type="match status" value="1"/>
</dbReference>
<feature type="domain" description="Methyl-accepting transducer" evidence="9">
    <location>
        <begin position="404"/>
        <end position="633"/>
    </location>
</feature>
<dbReference type="PANTHER" id="PTHR43531">
    <property type="entry name" value="PROTEIN ICFG"/>
    <property type="match status" value="1"/>
</dbReference>
<evidence type="ECO:0000313" key="11">
    <source>
        <dbReference type="EMBL" id="MPM08273.1"/>
    </source>
</evidence>
<dbReference type="CDD" id="cd12912">
    <property type="entry name" value="PDC2_MCP_like"/>
    <property type="match status" value="1"/>
</dbReference>
<dbReference type="PROSITE" id="PS50111">
    <property type="entry name" value="CHEMOTAXIS_TRANSDUC_2"/>
    <property type="match status" value="1"/>
</dbReference>
<dbReference type="GO" id="GO:0004888">
    <property type="term" value="F:transmembrane signaling receptor activity"/>
    <property type="evidence" value="ECO:0007669"/>
    <property type="project" value="TreeGrafter"/>
</dbReference>
<evidence type="ECO:0000256" key="8">
    <source>
        <dbReference type="SAM" id="Phobius"/>
    </source>
</evidence>
<evidence type="ECO:0000256" key="3">
    <source>
        <dbReference type="ARBA" id="ARBA00022500"/>
    </source>
</evidence>
<dbReference type="InterPro" id="IPR033479">
    <property type="entry name" value="dCache_1"/>
</dbReference>
<dbReference type="GO" id="GO:0005886">
    <property type="term" value="C:plasma membrane"/>
    <property type="evidence" value="ECO:0007669"/>
    <property type="project" value="UniProtKB-SubCell"/>
</dbReference>
<keyword evidence="3" id="KW-0145">Chemotaxis</keyword>
<evidence type="ECO:0000256" key="7">
    <source>
        <dbReference type="ARBA" id="ARBA00029447"/>
    </source>
</evidence>
<feature type="transmembrane region" description="Helical" evidence="8">
    <location>
        <begin position="12"/>
        <end position="35"/>
    </location>
</feature>
<comment type="caution">
    <text evidence="11">The sequence shown here is derived from an EMBL/GenBank/DDBJ whole genome shotgun (WGS) entry which is preliminary data.</text>
</comment>
<dbReference type="SMART" id="SM00283">
    <property type="entry name" value="MA"/>
    <property type="match status" value="1"/>
</dbReference>
<name>A0A644X1V9_9ZZZZ</name>